<dbReference type="VEuPathDB" id="TriTrypDB:BSAL_56845"/>
<organism evidence="1 2">
    <name type="scientific">Bodo saltans</name>
    <name type="common">Flagellated protozoan</name>
    <dbReference type="NCBI Taxonomy" id="75058"/>
    <lineage>
        <taxon>Eukaryota</taxon>
        <taxon>Discoba</taxon>
        <taxon>Euglenozoa</taxon>
        <taxon>Kinetoplastea</taxon>
        <taxon>Metakinetoplastina</taxon>
        <taxon>Eubodonida</taxon>
        <taxon>Bodonidae</taxon>
        <taxon>Bodo</taxon>
    </lineage>
</organism>
<reference evidence="2" key="1">
    <citation type="submission" date="2015-09" db="EMBL/GenBank/DDBJ databases">
        <authorList>
            <consortium name="Pathogen Informatics"/>
        </authorList>
    </citation>
    <scope>NUCLEOTIDE SEQUENCE [LARGE SCALE GENOMIC DNA]</scope>
    <source>
        <strain evidence="2">Lake Konstanz</strain>
    </source>
</reference>
<dbReference type="EMBL" id="CYKH01000203">
    <property type="protein sequence ID" value="CUE85184.1"/>
    <property type="molecule type" value="Genomic_DNA"/>
</dbReference>
<name>A0A0S4INW7_BODSA</name>
<dbReference type="OMA" id="PYNGQLK"/>
<dbReference type="AlphaFoldDB" id="A0A0S4INW7"/>
<evidence type="ECO:0000313" key="2">
    <source>
        <dbReference type="Proteomes" id="UP000051952"/>
    </source>
</evidence>
<dbReference type="OrthoDB" id="275869at2759"/>
<accession>A0A0S4INW7</accession>
<evidence type="ECO:0000313" key="1">
    <source>
        <dbReference type="EMBL" id="CUE85184.1"/>
    </source>
</evidence>
<gene>
    <name evidence="1" type="ORF">BSAL_56845</name>
</gene>
<protein>
    <submittedName>
        <fullName evidence="1">Uncharacterized protein</fullName>
    </submittedName>
</protein>
<dbReference type="Proteomes" id="UP000051952">
    <property type="component" value="Unassembled WGS sequence"/>
</dbReference>
<proteinExistence type="predicted"/>
<sequence length="336" mass="37990">MRSTLRRLARIDGEQGHFHVHNTSSFVGNGGGVPFYGNIYAGRVNAQSWSPPPQKGSGLLMPHRNLWDDAAVQAKIQACPYFALCDQVLWQNMDPSFLDPGLLTVEEHQLMLLFSRAYFDKWRSIHTRPENAGPRLRITYGKTALLREMCEFIGVPHKITRSLVREFLMDDAGLIGMNPDCWDMANLDPANRDHLSGRVLEYAGLSLEHRQTFLLLITQMRRIRIVRKDLGGPEPETLILPYREAPTLYDLYVKLGLEPYSGQIKTYDLVNEHGTALSQTMADEDAFFDFLVTSFYKPNLVDATLGGMADASDLTSRYTLTVEAEGTKQTSVGRWF</sequence>
<keyword evidence="2" id="KW-1185">Reference proteome</keyword>